<reference evidence="3" key="1">
    <citation type="submission" date="2017-09" db="EMBL/GenBank/DDBJ databases">
        <title>Depth-based differentiation of microbial function through sediment-hosted aquifers and enrichment of novel symbionts in the deep terrestrial subsurface.</title>
        <authorList>
            <person name="Probst A.J."/>
            <person name="Ladd B."/>
            <person name="Jarett J.K."/>
            <person name="Geller-Mcgrath D.E."/>
            <person name="Sieber C.M.K."/>
            <person name="Emerson J.B."/>
            <person name="Anantharaman K."/>
            <person name="Thomas B.C."/>
            <person name="Malmstrom R."/>
            <person name="Stieglmeier M."/>
            <person name="Klingl A."/>
            <person name="Woyke T."/>
            <person name="Ryan C.M."/>
            <person name="Banfield J.F."/>
        </authorList>
    </citation>
    <scope>NUCLEOTIDE SEQUENCE [LARGE SCALE GENOMIC DNA]</scope>
</reference>
<gene>
    <name evidence="2" type="ORF">COU89_01050</name>
</gene>
<dbReference type="PANTHER" id="PTHR12526:SF630">
    <property type="entry name" value="GLYCOSYLTRANSFERASE"/>
    <property type="match status" value="1"/>
</dbReference>
<dbReference type="SUPFAM" id="SSF53756">
    <property type="entry name" value="UDP-Glycosyltransferase/glycogen phosphorylase"/>
    <property type="match status" value="1"/>
</dbReference>
<protein>
    <recommendedName>
        <fullName evidence="1">Glycosyl transferase family 1 domain-containing protein</fullName>
    </recommendedName>
</protein>
<sequence length="407" mass="47422">MPTTKKLGVLLVTNHLRLGCTTKTFLTYEKYLDRKIFDVHRFILEKEEWNIKKLLNLIERNTIRVVVTNSIYYETGKRYTDVIHFLKMCQKNNIRVIDITHFSKVDGAVDALLDARLFVSSICRLVYVYRLSQSGHELEYQEKFHVLHNPLDTKKLDNFVIGKNQKGALRKKLGIPHNVFLIGRFGRSDHDKWDDMVVRILPFLLRKNKNFFILLQAKPDVYNPQIFTRFSHNILSLPETNNEKEIAQHMQLCDALLQTSRIGESFGCAIAEGMYYGKPIVTSSTDFRAPTPFERDNGQLELVEDQKNGFICQNPKEAAEAIARLHDNEKIYNRIARANSEKARLLFDARKLTQLLQDHIVGKRMVPTQNLSMEEYNKCVKPESQEYLMSLWIGHMVMKIQRKLGFV</sequence>
<dbReference type="AlphaFoldDB" id="A0A2M8KV93"/>
<dbReference type="PANTHER" id="PTHR12526">
    <property type="entry name" value="GLYCOSYLTRANSFERASE"/>
    <property type="match status" value="1"/>
</dbReference>
<organism evidence="2 3">
    <name type="scientific">Candidatus Roizmanbacteria bacterium CG10_big_fil_rev_8_21_14_0_10_45_7</name>
    <dbReference type="NCBI Taxonomy" id="1974854"/>
    <lineage>
        <taxon>Bacteria</taxon>
        <taxon>Candidatus Roizmaniibacteriota</taxon>
    </lineage>
</organism>
<feature type="domain" description="Glycosyl transferase family 1" evidence="1">
    <location>
        <begin position="232"/>
        <end position="339"/>
    </location>
</feature>
<comment type="caution">
    <text evidence="2">The sequence shown here is derived from an EMBL/GenBank/DDBJ whole genome shotgun (WGS) entry which is preliminary data.</text>
</comment>
<name>A0A2M8KV93_9BACT</name>
<dbReference type="EMBL" id="PFEE01000024">
    <property type="protein sequence ID" value="PJE63855.1"/>
    <property type="molecule type" value="Genomic_DNA"/>
</dbReference>
<evidence type="ECO:0000313" key="3">
    <source>
        <dbReference type="Proteomes" id="UP000231569"/>
    </source>
</evidence>
<dbReference type="Proteomes" id="UP000231569">
    <property type="component" value="Unassembled WGS sequence"/>
</dbReference>
<evidence type="ECO:0000313" key="2">
    <source>
        <dbReference type="EMBL" id="PJE63855.1"/>
    </source>
</evidence>
<dbReference type="Pfam" id="PF00534">
    <property type="entry name" value="Glycos_transf_1"/>
    <property type="match status" value="1"/>
</dbReference>
<dbReference type="GO" id="GO:0016757">
    <property type="term" value="F:glycosyltransferase activity"/>
    <property type="evidence" value="ECO:0007669"/>
    <property type="project" value="InterPro"/>
</dbReference>
<dbReference type="Gene3D" id="3.40.50.2000">
    <property type="entry name" value="Glycogen Phosphorylase B"/>
    <property type="match status" value="1"/>
</dbReference>
<proteinExistence type="predicted"/>
<dbReference type="CDD" id="cd03801">
    <property type="entry name" value="GT4_PimA-like"/>
    <property type="match status" value="1"/>
</dbReference>
<evidence type="ECO:0000259" key="1">
    <source>
        <dbReference type="Pfam" id="PF00534"/>
    </source>
</evidence>
<accession>A0A2M8KV93</accession>
<dbReference type="InterPro" id="IPR001296">
    <property type="entry name" value="Glyco_trans_1"/>
</dbReference>